<dbReference type="InterPro" id="IPR001126">
    <property type="entry name" value="UmuC"/>
</dbReference>
<keyword evidence="8" id="KW-1185">Reference proteome</keyword>
<protein>
    <submittedName>
        <fullName evidence="7">Y-family DNA polymerase</fullName>
    </submittedName>
</protein>
<gene>
    <name evidence="7" type="ORF">HC246_24650</name>
</gene>
<dbReference type="Gene3D" id="3.40.1170.60">
    <property type="match status" value="1"/>
</dbReference>
<proteinExistence type="inferred from homology"/>
<evidence type="ECO:0000259" key="6">
    <source>
        <dbReference type="PROSITE" id="PS50173"/>
    </source>
</evidence>
<reference evidence="7 8" key="1">
    <citation type="submission" date="2020-03" db="EMBL/GenBank/DDBJ databases">
        <title>Draft Genome Sequence of 2-Methylisoborneol Producing Pseudanabaena yagii Strain GIHE-NHR1 Isolated from North Han River in South Korea.</title>
        <authorList>
            <person name="Jeong J."/>
        </authorList>
    </citation>
    <scope>NUCLEOTIDE SEQUENCE [LARGE SCALE GENOMIC DNA]</scope>
    <source>
        <strain evidence="7 8">GIHE-NHR1</strain>
    </source>
</reference>
<evidence type="ECO:0000256" key="4">
    <source>
        <dbReference type="ARBA" id="ARBA00023204"/>
    </source>
</evidence>
<dbReference type="CDD" id="cd01700">
    <property type="entry name" value="PolY_Pol_V_umuC"/>
    <property type="match status" value="1"/>
</dbReference>
<evidence type="ECO:0000313" key="7">
    <source>
        <dbReference type="EMBL" id="NMF61125.1"/>
    </source>
</evidence>
<dbReference type="Proteomes" id="UP000738376">
    <property type="component" value="Unassembled WGS sequence"/>
</dbReference>
<dbReference type="InterPro" id="IPR050116">
    <property type="entry name" value="DNA_polymerase-Y"/>
</dbReference>
<dbReference type="InterPro" id="IPR025188">
    <property type="entry name" value="DUF4113"/>
</dbReference>
<accession>A0ABX1M1Q2</accession>
<dbReference type="Gene3D" id="3.30.1490.100">
    <property type="entry name" value="DNA polymerase, Y-family, little finger domain"/>
    <property type="match status" value="1"/>
</dbReference>
<organism evidence="7 8">
    <name type="scientific">Pseudanabaena yagii GIHE-NHR1</name>
    <dbReference type="NCBI Taxonomy" id="2722753"/>
    <lineage>
        <taxon>Bacteria</taxon>
        <taxon>Bacillati</taxon>
        <taxon>Cyanobacteriota</taxon>
        <taxon>Cyanophyceae</taxon>
        <taxon>Pseudanabaenales</taxon>
        <taxon>Pseudanabaenaceae</taxon>
        <taxon>Pseudanabaena</taxon>
        <taxon>Pseudanabaena yagii</taxon>
    </lineage>
</organism>
<dbReference type="InterPro" id="IPR036775">
    <property type="entry name" value="DNA_pol_Y-fam_lit_finger_sf"/>
</dbReference>
<dbReference type="EMBL" id="JAAVJL010000006">
    <property type="protein sequence ID" value="NMF61125.1"/>
    <property type="molecule type" value="Genomic_DNA"/>
</dbReference>
<feature type="domain" description="UmuC" evidence="6">
    <location>
        <begin position="2"/>
        <end position="187"/>
    </location>
</feature>
<keyword evidence="3" id="KW-0741">SOS mutagenesis</keyword>
<dbReference type="Pfam" id="PF11799">
    <property type="entry name" value="IMS_C"/>
    <property type="match status" value="1"/>
</dbReference>
<evidence type="ECO:0000313" key="8">
    <source>
        <dbReference type="Proteomes" id="UP000738376"/>
    </source>
</evidence>
<dbReference type="InterPro" id="IPR017961">
    <property type="entry name" value="DNA_pol_Y-fam_little_finger"/>
</dbReference>
<dbReference type="Gene3D" id="1.10.150.20">
    <property type="entry name" value="5' to 3' exonuclease, C-terminal subdomain"/>
    <property type="match status" value="1"/>
</dbReference>
<dbReference type="SUPFAM" id="SSF56672">
    <property type="entry name" value="DNA/RNA polymerases"/>
    <property type="match status" value="1"/>
</dbReference>
<dbReference type="InterPro" id="IPR043128">
    <property type="entry name" value="Rev_trsase/Diguanyl_cyclase"/>
</dbReference>
<dbReference type="Pfam" id="PF00817">
    <property type="entry name" value="IMS"/>
    <property type="match status" value="1"/>
</dbReference>
<dbReference type="SUPFAM" id="SSF100879">
    <property type="entry name" value="Lesion bypass DNA polymerase (Y-family), little finger domain"/>
    <property type="match status" value="1"/>
</dbReference>
<dbReference type="Pfam" id="PF13438">
    <property type="entry name" value="DUF4113"/>
    <property type="match status" value="1"/>
</dbReference>
<evidence type="ECO:0000256" key="2">
    <source>
        <dbReference type="ARBA" id="ARBA00022763"/>
    </source>
</evidence>
<dbReference type="PANTHER" id="PTHR11076">
    <property type="entry name" value="DNA REPAIR POLYMERASE UMUC / TRANSFERASE FAMILY MEMBER"/>
    <property type="match status" value="1"/>
</dbReference>
<evidence type="ECO:0000256" key="3">
    <source>
        <dbReference type="ARBA" id="ARBA00023199"/>
    </source>
</evidence>
<evidence type="ECO:0000256" key="5">
    <source>
        <dbReference type="ARBA" id="ARBA00023236"/>
    </source>
</evidence>
<dbReference type="InterPro" id="IPR043502">
    <property type="entry name" value="DNA/RNA_pol_sf"/>
</dbReference>
<dbReference type="PROSITE" id="PS50173">
    <property type="entry name" value="UMUC"/>
    <property type="match status" value="1"/>
</dbReference>
<keyword evidence="4" id="KW-0234">DNA repair</keyword>
<keyword evidence="5" id="KW-0742">SOS response</keyword>
<dbReference type="Gene3D" id="3.30.70.270">
    <property type="match status" value="1"/>
</dbReference>
<keyword evidence="2" id="KW-0227">DNA damage</keyword>
<sequence>MFALVDCNCFYVSCERVFDPSLEGKPVVVLSNNDGCIVARSPEAKALGIPMGAPYHKYKHQLQNAGAIALSSNYELYGDMSHRVYGVLLSSVPEVEIYSIDECFLDLSGFMHLGTDGLMDFCMRLRQKVLKYTGIPTGIGIAKNKVLSKAANHVAKQSVSGVAELITDELCDRVLNNLAVEDIWGINKRLGLRLRSHGIATAAQLRDANESLVKQIMGIVGVRLMYELRGVSCLPLEAIAPPQKNMVCSRSFGQPVTTMAQMHEAIAYHAARAAAKLRHRELRASVLGVFLTTNRFQPNDLQYSNSISVSLPTATNSSQVLIRYAKLCITSIFREGFSYKKCGVSLNDLSSVDAVQLDLLSPAVDCHDEKLMAVIDLLNRRYGSGTMRFASEGIKQEWKMKTDMRSPRYTTRWDELLVVKAN</sequence>
<comment type="caution">
    <text evidence="7">The sequence shown here is derived from an EMBL/GenBank/DDBJ whole genome shotgun (WGS) entry which is preliminary data.</text>
</comment>
<dbReference type="RefSeq" id="WP_169366073.1">
    <property type="nucleotide sequence ID" value="NZ_JAAVJL010000006.1"/>
</dbReference>
<name>A0ABX1M1Q2_9CYAN</name>
<dbReference type="PANTHER" id="PTHR11076:SF34">
    <property type="entry name" value="PROTEIN UMUC"/>
    <property type="match status" value="1"/>
</dbReference>
<comment type="similarity">
    <text evidence="1">Belongs to the DNA polymerase type-Y family.</text>
</comment>
<evidence type="ECO:0000256" key="1">
    <source>
        <dbReference type="ARBA" id="ARBA00010945"/>
    </source>
</evidence>